<dbReference type="InterPro" id="IPR001431">
    <property type="entry name" value="Pept_M16_Zn_BS"/>
</dbReference>
<dbReference type="Pfam" id="PF05193">
    <property type="entry name" value="Peptidase_M16_C"/>
    <property type="match status" value="2"/>
</dbReference>
<dbReference type="SUPFAM" id="SSF63411">
    <property type="entry name" value="LuxS/MPP-like metallohydrolase"/>
    <property type="match status" value="4"/>
</dbReference>
<dbReference type="PANTHER" id="PTHR11851:SF49">
    <property type="entry name" value="MITOCHONDRIAL-PROCESSING PEPTIDASE SUBUNIT ALPHA"/>
    <property type="match status" value="1"/>
</dbReference>
<comment type="similarity">
    <text evidence="2 3">Belongs to the peptidase M16 family.</text>
</comment>
<dbReference type="GO" id="GO:0004222">
    <property type="term" value="F:metalloendopeptidase activity"/>
    <property type="evidence" value="ECO:0007669"/>
    <property type="project" value="InterPro"/>
</dbReference>
<feature type="chain" id="PRO_5026979883" evidence="4">
    <location>
        <begin position="21"/>
        <end position="871"/>
    </location>
</feature>
<evidence type="ECO:0000256" key="1">
    <source>
        <dbReference type="ARBA" id="ARBA00001947"/>
    </source>
</evidence>
<evidence type="ECO:0000313" key="8">
    <source>
        <dbReference type="Proteomes" id="UP000505077"/>
    </source>
</evidence>
<feature type="signal peptide" evidence="4">
    <location>
        <begin position="1"/>
        <end position="20"/>
    </location>
</feature>
<dbReference type="PROSITE" id="PS00143">
    <property type="entry name" value="INSULINASE"/>
    <property type="match status" value="1"/>
</dbReference>
<evidence type="ECO:0000259" key="6">
    <source>
        <dbReference type="Pfam" id="PF05193"/>
    </source>
</evidence>
<comment type="cofactor">
    <cofactor evidence="1">
        <name>Zn(2+)</name>
        <dbReference type="ChEBI" id="CHEBI:29105"/>
    </cofactor>
</comment>
<evidence type="ECO:0000313" key="7">
    <source>
        <dbReference type="EMBL" id="GFH62521.1"/>
    </source>
</evidence>
<protein>
    <submittedName>
        <fullName evidence="7">Zn-dependent M16 family peptidase</fullName>
    </submittedName>
</protein>
<feature type="domain" description="Peptidase M16 N-terminal" evidence="5">
    <location>
        <begin position="52"/>
        <end position="186"/>
    </location>
</feature>
<dbReference type="InterPro" id="IPR050361">
    <property type="entry name" value="MPP/UQCRC_Complex"/>
</dbReference>
<feature type="domain" description="Peptidase M16 C-terminal" evidence="6">
    <location>
        <begin position="635"/>
        <end position="805"/>
    </location>
</feature>
<dbReference type="EMBL" id="BLLL01000002">
    <property type="protein sequence ID" value="GFH62521.1"/>
    <property type="molecule type" value="Genomic_DNA"/>
</dbReference>
<feature type="domain" description="Peptidase M16 C-terminal" evidence="6">
    <location>
        <begin position="193"/>
        <end position="371"/>
    </location>
</feature>
<proteinExistence type="inferred from homology"/>
<evidence type="ECO:0000256" key="3">
    <source>
        <dbReference type="RuleBase" id="RU004447"/>
    </source>
</evidence>
<dbReference type="GO" id="GO:0006508">
    <property type="term" value="P:proteolysis"/>
    <property type="evidence" value="ECO:0007669"/>
    <property type="project" value="InterPro"/>
</dbReference>
<reference evidence="7 8" key="1">
    <citation type="journal article" date="2020" name="ISME J.">
        <title>Parallel Reductive Genome Evolution in Desulfovibrio Ectosymbionts Independently Acquired by Trichonympha Protists in the Termite Gut.</title>
        <authorList>
            <person name="Takeuchi M."/>
            <person name="Kuwahara H."/>
            <person name="Murakami T."/>
            <person name="Takahashi K."/>
            <person name="Kajitani R."/>
            <person name="Toyoda A."/>
            <person name="Itoh T."/>
            <person name="Ohkuma M."/>
            <person name="Hongoh Y."/>
        </authorList>
    </citation>
    <scope>NUCLEOTIDE SEQUENCE [LARGE SCALE GENOMIC DNA]</scope>
    <source>
        <strain evidence="7">ZnDsv-02</strain>
    </source>
</reference>
<dbReference type="Pfam" id="PF00675">
    <property type="entry name" value="Peptidase_M16"/>
    <property type="match status" value="1"/>
</dbReference>
<keyword evidence="4" id="KW-0732">Signal</keyword>
<accession>A0A6L2R4N5</accession>
<evidence type="ECO:0000256" key="4">
    <source>
        <dbReference type="SAM" id="SignalP"/>
    </source>
</evidence>
<dbReference type="Proteomes" id="UP000505077">
    <property type="component" value="Unassembled WGS sequence"/>
</dbReference>
<name>A0A6L2R4N5_9BACT</name>
<evidence type="ECO:0000256" key="2">
    <source>
        <dbReference type="ARBA" id="ARBA00007261"/>
    </source>
</evidence>
<dbReference type="AlphaFoldDB" id="A0A6L2R4N5"/>
<evidence type="ECO:0000259" key="5">
    <source>
        <dbReference type="Pfam" id="PF00675"/>
    </source>
</evidence>
<dbReference type="InterPro" id="IPR007863">
    <property type="entry name" value="Peptidase_M16_C"/>
</dbReference>
<comment type="caution">
    <text evidence="7">The sequence shown here is derived from an EMBL/GenBank/DDBJ whole genome shotgun (WGS) entry which is preliminary data.</text>
</comment>
<organism evidence="7 8">
    <name type="scientific">Candidatus Desulfovibrio kirbyi</name>
    <dbReference type="NCBI Taxonomy" id="2696086"/>
    <lineage>
        <taxon>Bacteria</taxon>
        <taxon>Pseudomonadati</taxon>
        <taxon>Thermodesulfobacteriota</taxon>
        <taxon>Desulfovibrionia</taxon>
        <taxon>Desulfovibrionales</taxon>
        <taxon>Desulfovibrionaceae</taxon>
        <taxon>Desulfovibrio</taxon>
    </lineage>
</organism>
<sequence>MRRIFLILALLCANPTILCAQNTPTASGTEYLRRLSNGLSVYVIKDTRFPLVCTRLHVRAGSANEPPRLAGISHLLEHMVFKGTDHRPKGQIARDVENLGGYLNAATSFDKTTYLTDMPSAHWRTGMDVVKDMAFQAKLDPNDLESEKNVVISELEGNEDSPTRKLFEDLQTATLHDTAYAHPIIGYRETVRNITVEDLRAYIRQWYQPQNMLLLVAGDIDPDAALAHAEKLFGSLKNTAALPEAKQPQPSANAPERVAVTRGHWNKVYLGMSFPVPGLRDLRSADLDVLAWLLGGDDTSLFYRKYKYEKQLVDSISVSNMNFTDAGMFVITAQMDTNNVLPFWQEITKDIAGLQAKKFTPNALTRAKDNLKDEMDRAGETLNGLTAWKGTVQFDLGGAPAERNLRFALRTIDTARLQNAVTDWLAPQRAAVRVLAPQDAVLPDMEAVLKKNWPDTDQPAGAPKIGVQQPETIALGRDRTLILLPDTSVPYISLELAMPGGNALLSQHQQGLAELTAKTLTDGSGKRNAQEMEQFFSDRTSSVSAEAGLQTFRISLTGPARFTADYFAALGDIVSKPRFETGEVHREATTMKAALQQRKDRPPAWLFAKLPQFLYSDNHPYGFDRLGTPETLDRFTRADVRSFWQRQSAQPWALSIAGTIDREAALAFAKSLPIPEPPMPAVPEPTWGEERQLALRLPGRNQAHFLQLFKAVPPTHPDAPALMLLQSVLSGQSGLLFSSMRDAQGLGYTVTAFYRTMPKAGFMAFYIGTTPDKIARAQKGFAENIAALVKKPLPKAILEAANNRLQGEYHRSRQSLASRANESATNAVLDQPRDFKKLLLDRAATLSPADVQAAARKYLDNATMYEAVLTP</sequence>
<dbReference type="InterPro" id="IPR011765">
    <property type="entry name" value="Pept_M16_N"/>
</dbReference>
<dbReference type="InterPro" id="IPR011249">
    <property type="entry name" value="Metalloenz_LuxS/M16"/>
</dbReference>
<dbReference type="GO" id="GO:0046872">
    <property type="term" value="F:metal ion binding"/>
    <property type="evidence" value="ECO:0007669"/>
    <property type="project" value="InterPro"/>
</dbReference>
<dbReference type="PANTHER" id="PTHR11851">
    <property type="entry name" value="METALLOPROTEASE"/>
    <property type="match status" value="1"/>
</dbReference>
<dbReference type="Gene3D" id="3.30.830.10">
    <property type="entry name" value="Metalloenzyme, LuxS/M16 peptidase-like"/>
    <property type="match status" value="4"/>
</dbReference>
<gene>
    <name evidence="7" type="ORF">ZNDK_0292</name>
</gene>